<keyword evidence="1 9" id="KW-0963">Cytoplasm</keyword>
<dbReference type="GO" id="GO:1990883">
    <property type="term" value="F:18S rRNA cytidine N-acetyltransferase activity"/>
    <property type="evidence" value="ECO:0007669"/>
    <property type="project" value="TreeGrafter"/>
</dbReference>
<gene>
    <name evidence="9" type="primary">tmcA</name>
    <name evidence="11" type="ORF">Kalk_02385</name>
</gene>
<dbReference type="GO" id="GO:0000049">
    <property type="term" value="F:tRNA binding"/>
    <property type="evidence" value="ECO:0007669"/>
    <property type="project" value="UniProtKB-UniRule"/>
</dbReference>
<evidence type="ECO:0000256" key="9">
    <source>
        <dbReference type="HAMAP-Rule" id="MF_01886"/>
    </source>
</evidence>
<keyword evidence="3 9" id="KW-0808">Transferase</keyword>
<dbReference type="InterPro" id="IPR013562">
    <property type="entry name" value="TmcA/NAT10_N"/>
</dbReference>
<dbReference type="Gene3D" id="3.40.50.300">
    <property type="entry name" value="P-loop containing nucleotide triphosphate hydrolases"/>
    <property type="match status" value="1"/>
</dbReference>
<evidence type="ECO:0000256" key="6">
    <source>
        <dbReference type="ARBA" id="ARBA00022840"/>
    </source>
</evidence>
<evidence type="ECO:0000313" key="11">
    <source>
        <dbReference type="EMBL" id="AUM11344.1"/>
    </source>
</evidence>
<dbReference type="InterPro" id="IPR016181">
    <property type="entry name" value="Acyl_CoA_acyltransferase"/>
</dbReference>
<dbReference type="InterPro" id="IPR032672">
    <property type="entry name" value="TmcA/NAT10/Kre33"/>
</dbReference>
<comment type="function">
    <text evidence="9">Catalyzes the formation of N(4)-acetylcytidine (ac(4)C) at the wobble position of tRNA(Met), by using acetyl-CoA as an acetyl donor and ATP (or GTP).</text>
</comment>
<evidence type="ECO:0000256" key="5">
    <source>
        <dbReference type="ARBA" id="ARBA00022741"/>
    </source>
</evidence>
<proteinExistence type="inferred from homology"/>
<dbReference type="Gene3D" id="3.40.630.30">
    <property type="match status" value="1"/>
</dbReference>
<evidence type="ECO:0000256" key="8">
    <source>
        <dbReference type="ARBA" id="ARBA00023315"/>
    </source>
</evidence>
<dbReference type="GO" id="GO:0002101">
    <property type="term" value="P:tRNA wobble cytosine modification"/>
    <property type="evidence" value="ECO:0007669"/>
    <property type="project" value="UniProtKB-UniRule"/>
</dbReference>
<evidence type="ECO:0000259" key="10">
    <source>
        <dbReference type="PROSITE" id="PS51186"/>
    </source>
</evidence>
<comment type="similarity">
    <text evidence="9">Belongs to the TmcA family.</text>
</comment>
<evidence type="ECO:0000256" key="1">
    <source>
        <dbReference type="ARBA" id="ARBA00022490"/>
    </source>
</evidence>
<dbReference type="GO" id="GO:0051391">
    <property type="term" value="P:tRNA acetylation"/>
    <property type="evidence" value="ECO:0007669"/>
    <property type="project" value="UniProtKB-UniRule"/>
</dbReference>
<dbReference type="HAMAP" id="MF_01886">
    <property type="entry name" value="tRNA_acetyltr_TmcA"/>
    <property type="match status" value="1"/>
</dbReference>
<reference evidence="12" key="1">
    <citation type="submission" date="2017-08" db="EMBL/GenBank/DDBJ databases">
        <title>Direct submision.</title>
        <authorList>
            <person name="Kim S.-J."/>
            <person name="Rhee S.-K."/>
        </authorList>
    </citation>
    <scope>NUCLEOTIDE SEQUENCE [LARGE SCALE GENOMIC DNA]</scope>
    <source>
        <strain evidence="12">GI5</strain>
    </source>
</reference>
<dbReference type="PANTHER" id="PTHR10925:SF5">
    <property type="entry name" value="RNA CYTIDINE ACETYLTRANSFERASE"/>
    <property type="match status" value="1"/>
</dbReference>
<dbReference type="PANTHER" id="PTHR10925">
    <property type="entry name" value="N-ACETYLTRANSFERASE 10"/>
    <property type="match status" value="1"/>
</dbReference>
<feature type="binding site" evidence="9">
    <location>
        <position position="194"/>
    </location>
    <ligand>
        <name>ATP</name>
        <dbReference type="ChEBI" id="CHEBI:30616"/>
    </ligand>
</feature>
<organism evidence="11 12">
    <name type="scientific">Ketobacter alkanivorans</name>
    <dbReference type="NCBI Taxonomy" id="1917421"/>
    <lineage>
        <taxon>Bacteria</taxon>
        <taxon>Pseudomonadati</taxon>
        <taxon>Pseudomonadota</taxon>
        <taxon>Gammaproteobacteria</taxon>
        <taxon>Pseudomonadales</taxon>
        <taxon>Ketobacteraceae</taxon>
        <taxon>Ketobacter</taxon>
    </lineage>
</organism>
<keyword evidence="12" id="KW-1185">Reference proteome</keyword>
<evidence type="ECO:0000256" key="4">
    <source>
        <dbReference type="ARBA" id="ARBA00022694"/>
    </source>
</evidence>
<dbReference type="Pfam" id="PF08351">
    <property type="entry name" value="TmcA_N"/>
    <property type="match status" value="1"/>
</dbReference>
<keyword evidence="4 9" id="KW-0819">tRNA processing</keyword>
<dbReference type="EC" id="2.3.1.193" evidence="9"/>
<keyword evidence="2 9" id="KW-0820">tRNA-binding</keyword>
<dbReference type="GO" id="GO:1904812">
    <property type="term" value="P:rRNA acetylation involved in maturation of SSU-rRNA"/>
    <property type="evidence" value="ECO:0007669"/>
    <property type="project" value="TreeGrafter"/>
</dbReference>
<feature type="binding site" evidence="9">
    <location>
        <begin position="495"/>
        <end position="497"/>
    </location>
    <ligand>
        <name>acetyl-CoA</name>
        <dbReference type="ChEBI" id="CHEBI:57288"/>
    </ligand>
</feature>
<dbReference type="Proteomes" id="UP000235116">
    <property type="component" value="Chromosome"/>
</dbReference>
<accession>A0A2K9LKQ6</accession>
<dbReference type="Gene3D" id="1.20.120.890">
    <property type="entry name" value="tRNA(Met) cytidine acetyltransferase, tail domain"/>
    <property type="match status" value="1"/>
</dbReference>
<comment type="catalytic activity">
    <reaction evidence="9">
        <text>cytidine(34) in elongator tRNA(Met) + acetyl-CoA + ATP + H2O = N(4)-acetylcytidine(34) in elongator tRNA(Met) + ADP + phosphate + CoA + H(+)</text>
        <dbReference type="Rhea" id="RHEA:43788"/>
        <dbReference type="Rhea" id="RHEA-COMP:10693"/>
        <dbReference type="Rhea" id="RHEA-COMP:10694"/>
        <dbReference type="ChEBI" id="CHEBI:15377"/>
        <dbReference type="ChEBI" id="CHEBI:15378"/>
        <dbReference type="ChEBI" id="CHEBI:30616"/>
        <dbReference type="ChEBI" id="CHEBI:43474"/>
        <dbReference type="ChEBI" id="CHEBI:57287"/>
        <dbReference type="ChEBI" id="CHEBI:57288"/>
        <dbReference type="ChEBI" id="CHEBI:74900"/>
        <dbReference type="ChEBI" id="CHEBI:82748"/>
        <dbReference type="ChEBI" id="CHEBI:456216"/>
        <dbReference type="EC" id="2.3.1.193"/>
    </reaction>
</comment>
<keyword evidence="7 9" id="KW-0694">RNA-binding</keyword>
<protein>
    <recommendedName>
        <fullName evidence="9">tRNA(Met) cytidine acetyltransferase TmcA</fullName>
        <ecNumber evidence="9">2.3.1.193</ecNumber>
    </recommendedName>
</protein>
<dbReference type="GO" id="GO:0005737">
    <property type="term" value="C:cytoplasm"/>
    <property type="evidence" value="ECO:0007669"/>
    <property type="project" value="UniProtKB-SubCell"/>
</dbReference>
<dbReference type="SUPFAM" id="SSF52540">
    <property type="entry name" value="P-loop containing nucleoside triphosphate hydrolases"/>
    <property type="match status" value="1"/>
</dbReference>
<evidence type="ECO:0000313" key="12">
    <source>
        <dbReference type="Proteomes" id="UP000235116"/>
    </source>
</evidence>
<comment type="subcellular location">
    <subcellularLocation>
        <location evidence="9">Cytoplasm</location>
    </subcellularLocation>
</comment>
<evidence type="ECO:0000256" key="7">
    <source>
        <dbReference type="ARBA" id="ARBA00022884"/>
    </source>
</evidence>
<dbReference type="PROSITE" id="PS51186">
    <property type="entry name" value="GNAT"/>
    <property type="match status" value="1"/>
</dbReference>
<dbReference type="InterPro" id="IPR038321">
    <property type="entry name" value="TmcA_C_sf"/>
</dbReference>
<dbReference type="InterPro" id="IPR000182">
    <property type="entry name" value="GNAT_dom"/>
</dbReference>
<dbReference type="InterPro" id="IPR024914">
    <property type="entry name" value="tRNA_acetyltr_TmcA"/>
</dbReference>
<feature type="binding site" evidence="9">
    <location>
        <position position="351"/>
    </location>
    <ligand>
        <name>ATP</name>
        <dbReference type="ChEBI" id="CHEBI:30616"/>
    </ligand>
</feature>
<dbReference type="InterPro" id="IPR027417">
    <property type="entry name" value="P-loop_NTPase"/>
</dbReference>
<dbReference type="CDD" id="cd04301">
    <property type="entry name" value="NAT_SF"/>
    <property type="match status" value="1"/>
</dbReference>
<keyword evidence="6 9" id="KW-0067">ATP-binding</keyword>
<dbReference type="KEGG" id="kak:Kalk_02385"/>
<dbReference type="Pfam" id="PF13718">
    <property type="entry name" value="GNAT_acetyltr_2"/>
    <property type="match status" value="1"/>
</dbReference>
<dbReference type="OrthoDB" id="5578851at2"/>
<dbReference type="SUPFAM" id="SSF55729">
    <property type="entry name" value="Acyl-CoA N-acyltransferases (Nat)"/>
    <property type="match status" value="1"/>
</dbReference>
<dbReference type="GO" id="GO:0005524">
    <property type="term" value="F:ATP binding"/>
    <property type="evidence" value="ECO:0007669"/>
    <property type="project" value="UniProtKB-UniRule"/>
</dbReference>
<comment type="caution">
    <text evidence="9">Lacks conserved residue(s) required for the propagation of feature annotation.</text>
</comment>
<sequence length="717" mass="79521">MKSVILGLEIRQQLAAIFAEMARAGQRMPVLVEGDEGWTLQAAQAVLSIFGSSSVLWYSERAPKGSWQLPANKVNHELGREAEAAVFDLYSGFAPDAMAAIAGAIKGGGVLLILGPPLVSWAHFQDALASRIAVEPWGVSMVKRDFIQRAAWILDAFPHKIRLCQEGPWKSIDINAPTKASASEDDWGCITACQRRAVEAVMHVVSGHRKRPLVLEADRGRGKSAAMGLAVARLMAQGKSIVVTAPRPDCVETLIKFAERTTNQVGGSLQYFAPDHLLQTQPSADLLLVDEAAAIAPELLKAMLRTYSRVAFATTVNGYEGTGRGFAIRFQRHLDVHYPGWSKCSLTQPVRWLPGDWLEGCLNKLLLLKPAQQQAQSDQADPVAFDEFCFRCDDRSEHQLNSVFELLVSAHYRTRPSDLRTMLDGSNIRLFVLRQNQSIKAVAMVAQEGQLSGDLAESILAGKRRPHGQVLSQTLAVHLGQDVALAQHHWRIVRIAVQPDEQRQGLGTSLVQHLIERAEKEGVDNIGSLFSGDHQVLRFWQKMGFSVLRVGYTRESTTGSYSLLVAKGCSEHGVLVSDASSQRFREDFPLTLKNIHSQVPVDLVWQILSGSFMSIAMTGMNYYERDQRSLEQYVTGSTPYENVAAGLWRLVWYSYSRAESVERLDERARTIIVMKVLQNSTWEDCVARLNLAGKKQAHSELRQSIEQWMQLSGQLSG</sequence>
<dbReference type="Gene3D" id="3.40.50.11040">
    <property type="match status" value="1"/>
</dbReference>
<keyword evidence="5 9" id="KW-0547">Nucleotide-binding</keyword>
<dbReference type="RefSeq" id="WP_101892684.1">
    <property type="nucleotide sequence ID" value="NZ_CP022684.1"/>
</dbReference>
<dbReference type="InterPro" id="IPR007807">
    <property type="entry name" value="TcmA/NAT10_helicase"/>
</dbReference>
<dbReference type="Pfam" id="PF05127">
    <property type="entry name" value="NAT10_TcmA_helicase"/>
    <property type="match status" value="1"/>
</dbReference>
<feature type="domain" description="N-acetyltransferase" evidence="10">
    <location>
        <begin position="390"/>
        <end position="566"/>
    </location>
</feature>
<dbReference type="AlphaFoldDB" id="A0A2K9LKQ6"/>
<name>A0A2K9LKQ6_9GAMM</name>
<evidence type="ECO:0000256" key="2">
    <source>
        <dbReference type="ARBA" id="ARBA00022555"/>
    </source>
</evidence>
<dbReference type="GO" id="GO:0051392">
    <property type="term" value="F:tRNA cytidine N4-acetyltransferase activity"/>
    <property type="evidence" value="ECO:0007669"/>
    <property type="project" value="UniProtKB-UniRule"/>
</dbReference>
<dbReference type="EMBL" id="CP022684">
    <property type="protein sequence ID" value="AUM11344.1"/>
    <property type="molecule type" value="Genomic_DNA"/>
</dbReference>
<keyword evidence="8 9" id="KW-0012">Acyltransferase</keyword>
<evidence type="ECO:0000256" key="3">
    <source>
        <dbReference type="ARBA" id="ARBA00022679"/>
    </source>
</evidence>